<organism evidence="1 2">
    <name type="scientific">Plantactinospora solaniradicis</name>
    <dbReference type="NCBI Taxonomy" id="1723736"/>
    <lineage>
        <taxon>Bacteria</taxon>
        <taxon>Bacillati</taxon>
        <taxon>Actinomycetota</taxon>
        <taxon>Actinomycetes</taxon>
        <taxon>Micromonosporales</taxon>
        <taxon>Micromonosporaceae</taxon>
        <taxon>Plantactinospora</taxon>
    </lineage>
</organism>
<proteinExistence type="predicted"/>
<reference evidence="2" key="1">
    <citation type="journal article" date="2019" name="Int. J. Syst. Evol. Microbiol.">
        <title>The Global Catalogue of Microorganisms (GCM) 10K type strain sequencing project: providing services to taxonomists for standard genome sequencing and annotation.</title>
        <authorList>
            <consortium name="The Broad Institute Genomics Platform"/>
            <consortium name="The Broad Institute Genome Sequencing Center for Infectious Disease"/>
            <person name="Wu L."/>
            <person name="Ma J."/>
        </authorList>
    </citation>
    <scope>NUCLEOTIDE SEQUENCE [LARGE SCALE GENOMIC DNA]</scope>
    <source>
        <strain evidence="2">ZS-35-S2</strain>
    </source>
</reference>
<protein>
    <recommendedName>
        <fullName evidence="3">CBS domain-containing protein</fullName>
    </recommendedName>
</protein>
<sequence length="110" mass="12046">MADGALPESAEPLTPQDWRRVRNILSVLPPGVPRGVLPRVVKLRRGDYLPPGGDVVVTVEELHHGTESGLDWLGATVEQNGREVGLLIRVEVIRRMVELAVRSRRQGGAV</sequence>
<evidence type="ECO:0000313" key="1">
    <source>
        <dbReference type="EMBL" id="MFC6022288.1"/>
    </source>
</evidence>
<evidence type="ECO:0000313" key="2">
    <source>
        <dbReference type="Proteomes" id="UP001596203"/>
    </source>
</evidence>
<dbReference type="EMBL" id="JBHSPR010000060">
    <property type="protein sequence ID" value="MFC6022288.1"/>
    <property type="molecule type" value="Genomic_DNA"/>
</dbReference>
<evidence type="ECO:0008006" key="3">
    <source>
        <dbReference type="Google" id="ProtNLM"/>
    </source>
</evidence>
<dbReference type="Proteomes" id="UP001596203">
    <property type="component" value="Unassembled WGS sequence"/>
</dbReference>
<dbReference type="RefSeq" id="WP_377431713.1">
    <property type="nucleotide sequence ID" value="NZ_JBHSPR010000060.1"/>
</dbReference>
<keyword evidence="2" id="KW-1185">Reference proteome</keyword>
<comment type="caution">
    <text evidence="1">The sequence shown here is derived from an EMBL/GenBank/DDBJ whole genome shotgun (WGS) entry which is preliminary data.</text>
</comment>
<accession>A0ABW1KN08</accession>
<name>A0ABW1KN08_9ACTN</name>
<gene>
    <name evidence="1" type="ORF">ACFP2T_39790</name>
</gene>